<evidence type="ECO:0000313" key="2">
    <source>
        <dbReference type="Proteomes" id="UP000294902"/>
    </source>
</evidence>
<sequence>MRNKLNATTYLTNTVIGWEKLLHRLLVDSSLNGEWYLCDDSFMYNFNNFVEAINDSSILNDNFELLEVVSFEEAEILLHSHNIKFSLIETPIKKNANIIEHNITVCRLKEIISDNESLTMFKEFPYIS</sequence>
<dbReference type="AlphaFoldDB" id="A0A4R3MA80"/>
<dbReference type="EMBL" id="SMAL01000024">
    <property type="protein sequence ID" value="TCT10501.1"/>
    <property type="molecule type" value="Genomic_DNA"/>
</dbReference>
<accession>A0A4R3MA80</accession>
<comment type="caution">
    <text evidence="1">The sequence shown here is derived from an EMBL/GenBank/DDBJ whole genome shotgun (WGS) entry which is preliminary data.</text>
</comment>
<evidence type="ECO:0000313" key="1">
    <source>
        <dbReference type="EMBL" id="TCT10501.1"/>
    </source>
</evidence>
<proteinExistence type="predicted"/>
<name>A0A4R3MA80_9FIRM</name>
<protein>
    <submittedName>
        <fullName evidence="1">Uncharacterized protein</fullName>
    </submittedName>
</protein>
<reference evidence="1 2" key="1">
    <citation type="submission" date="2019-03" db="EMBL/GenBank/DDBJ databases">
        <title>Genomic Encyclopedia of Type Strains, Phase IV (KMG-IV): sequencing the most valuable type-strain genomes for metagenomic binning, comparative biology and taxonomic classification.</title>
        <authorList>
            <person name="Goeker M."/>
        </authorList>
    </citation>
    <scope>NUCLEOTIDE SEQUENCE [LARGE SCALE GENOMIC DNA]</scope>
    <source>
        <strain evidence="1 2">DSM 24629</strain>
    </source>
</reference>
<dbReference type="RefSeq" id="WP_132254253.1">
    <property type="nucleotide sequence ID" value="NZ_SMAL01000024.1"/>
</dbReference>
<dbReference type="Proteomes" id="UP000294902">
    <property type="component" value="Unassembled WGS sequence"/>
</dbReference>
<gene>
    <name evidence="1" type="ORF">EDC18_1241</name>
</gene>
<organism evidence="1 2">
    <name type="scientific">Natranaerovirga pectinivora</name>
    <dbReference type="NCBI Taxonomy" id="682400"/>
    <lineage>
        <taxon>Bacteria</taxon>
        <taxon>Bacillati</taxon>
        <taxon>Bacillota</taxon>
        <taxon>Clostridia</taxon>
        <taxon>Lachnospirales</taxon>
        <taxon>Natranaerovirgaceae</taxon>
        <taxon>Natranaerovirga</taxon>
    </lineage>
</organism>
<keyword evidence="2" id="KW-1185">Reference proteome</keyword>